<dbReference type="Proteomes" id="UP000631535">
    <property type="component" value="Unassembled WGS sequence"/>
</dbReference>
<accession>A0ABQ2LTL0</accession>
<gene>
    <name evidence="1" type="ORF">GCM10012287_03730</name>
</gene>
<name>A0ABQ2LTL0_9ACTN</name>
<evidence type="ECO:0008006" key="3">
    <source>
        <dbReference type="Google" id="ProtNLM"/>
    </source>
</evidence>
<proteinExistence type="predicted"/>
<dbReference type="RefSeq" id="WP_189035241.1">
    <property type="nucleotide sequence ID" value="NZ_BMMP01000001.1"/>
</dbReference>
<protein>
    <recommendedName>
        <fullName evidence="3">STAS domain-containing protein</fullName>
    </recommendedName>
</protein>
<organism evidence="1 2">
    <name type="scientific">Streptomyces daqingensis</name>
    <dbReference type="NCBI Taxonomy" id="1472640"/>
    <lineage>
        <taxon>Bacteria</taxon>
        <taxon>Bacillati</taxon>
        <taxon>Actinomycetota</taxon>
        <taxon>Actinomycetes</taxon>
        <taxon>Kitasatosporales</taxon>
        <taxon>Streptomycetaceae</taxon>
        <taxon>Streptomyces</taxon>
    </lineage>
</organism>
<sequence>MGTATIQVRVLAVAGTRVWVAASGTLCVPTLRTMHYSLCARIVDERTQFYLDLNQVRRDDALSPAELPRLLPDGRRLRFHIVGAEPATAAALKADARCRAYPDVASAWENWSGQP</sequence>
<evidence type="ECO:0000313" key="2">
    <source>
        <dbReference type="Proteomes" id="UP000631535"/>
    </source>
</evidence>
<comment type="caution">
    <text evidence="1">The sequence shown here is derived from an EMBL/GenBank/DDBJ whole genome shotgun (WGS) entry which is preliminary data.</text>
</comment>
<keyword evidence="2" id="KW-1185">Reference proteome</keyword>
<reference evidence="2" key="1">
    <citation type="journal article" date="2019" name="Int. J. Syst. Evol. Microbiol.">
        <title>The Global Catalogue of Microorganisms (GCM) 10K type strain sequencing project: providing services to taxonomists for standard genome sequencing and annotation.</title>
        <authorList>
            <consortium name="The Broad Institute Genomics Platform"/>
            <consortium name="The Broad Institute Genome Sequencing Center for Infectious Disease"/>
            <person name="Wu L."/>
            <person name="Ma J."/>
        </authorList>
    </citation>
    <scope>NUCLEOTIDE SEQUENCE [LARGE SCALE GENOMIC DNA]</scope>
    <source>
        <strain evidence="2">CGMCC 4.7178</strain>
    </source>
</reference>
<dbReference type="EMBL" id="BMMP01000001">
    <property type="protein sequence ID" value="GGO42552.1"/>
    <property type="molecule type" value="Genomic_DNA"/>
</dbReference>
<evidence type="ECO:0000313" key="1">
    <source>
        <dbReference type="EMBL" id="GGO42552.1"/>
    </source>
</evidence>